<dbReference type="EMBL" id="AUPL01002101">
    <property type="protein sequence ID" value="ESL10170.1"/>
    <property type="molecule type" value="Genomic_DNA"/>
</dbReference>
<evidence type="ECO:0000313" key="2">
    <source>
        <dbReference type="EMBL" id="ESL10170.1"/>
    </source>
</evidence>
<feature type="region of interest" description="Disordered" evidence="1">
    <location>
        <begin position="27"/>
        <end position="47"/>
    </location>
</feature>
<feature type="region of interest" description="Disordered" evidence="1">
    <location>
        <begin position="248"/>
        <end position="365"/>
    </location>
</feature>
<gene>
    <name evidence="2" type="ORF">TRSC58_02101</name>
</gene>
<reference evidence="2 3" key="1">
    <citation type="submission" date="2013-07" db="EMBL/GenBank/DDBJ databases">
        <authorList>
            <person name="Stoco P.H."/>
            <person name="Wagner G."/>
            <person name="Gerber A."/>
            <person name="Zaha A."/>
            <person name="Thompson C."/>
            <person name="Bartholomeu D.C."/>
            <person name="Luckemeyer D.D."/>
            <person name="Bahia D."/>
            <person name="Loreto E."/>
            <person name="Prestes E.B."/>
            <person name="Lima F.M."/>
            <person name="Rodrigues-Luiz G."/>
            <person name="Vallejo G.A."/>
            <person name="Filho J.F."/>
            <person name="Monteiro K.M."/>
            <person name="Tyler K.M."/>
            <person name="de Almeida L.G."/>
            <person name="Ortiz M.F."/>
            <person name="Siervo M.A."/>
            <person name="de Moraes M.H."/>
            <person name="Cunha O.L."/>
            <person name="Mendonca-Neto R."/>
            <person name="Silva R."/>
            <person name="Teixeira S.M."/>
            <person name="Murta S.M."/>
            <person name="Sincero T.C."/>
            <person name="Mendes T.A."/>
            <person name="Urmenyi T.P."/>
            <person name="Silva V.G."/>
            <person name="da Rocha W.D."/>
            <person name="Andersson B."/>
            <person name="Romanha A.J."/>
            <person name="Steindel M."/>
            <person name="de Vasconcelos A.T."/>
            <person name="Grisard E.C."/>
        </authorList>
    </citation>
    <scope>NUCLEOTIDE SEQUENCE [LARGE SCALE GENOMIC DNA]</scope>
    <source>
        <strain evidence="2 3">SC58</strain>
    </source>
</reference>
<feature type="compositionally biased region" description="Low complexity" evidence="1">
    <location>
        <begin position="316"/>
        <end position="332"/>
    </location>
</feature>
<protein>
    <submittedName>
        <fullName evidence="2">Uncharacterized protein</fullName>
    </submittedName>
</protein>
<organism evidence="2 3">
    <name type="scientific">Trypanosoma rangeli SC58</name>
    <dbReference type="NCBI Taxonomy" id="429131"/>
    <lineage>
        <taxon>Eukaryota</taxon>
        <taxon>Discoba</taxon>
        <taxon>Euglenozoa</taxon>
        <taxon>Kinetoplastea</taxon>
        <taxon>Metakinetoplastina</taxon>
        <taxon>Trypanosomatida</taxon>
        <taxon>Trypanosomatidae</taxon>
        <taxon>Trypanosoma</taxon>
        <taxon>Herpetosoma</taxon>
    </lineage>
</organism>
<feature type="compositionally biased region" description="Basic residues" evidence="1">
    <location>
        <begin position="291"/>
        <end position="315"/>
    </location>
</feature>
<dbReference type="VEuPathDB" id="TriTrypDB:TRSC58_02101"/>
<feature type="region of interest" description="Disordered" evidence="1">
    <location>
        <begin position="59"/>
        <end position="83"/>
    </location>
</feature>
<evidence type="ECO:0000256" key="1">
    <source>
        <dbReference type="SAM" id="MobiDB-lite"/>
    </source>
</evidence>
<name>A0A061J761_TRYRA</name>
<accession>A0A061J761</accession>
<evidence type="ECO:0000313" key="3">
    <source>
        <dbReference type="Proteomes" id="UP000031737"/>
    </source>
</evidence>
<proteinExistence type="predicted"/>
<dbReference type="Proteomes" id="UP000031737">
    <property type="component" value="Unassembled WGS sequence"/>
</dbReference>
<dbReference type="OrthoDB" id="273662at2759"/>
<keyword evidence="3" id="KW-1185">Reference proteome</keyword>
<feature type="compositionally biased region" description="Low complexity" evidence="1">
    <location>
        <begin position="268"/>
        <end position="286"/>
    </location>
</feature>
<feature type="compositionally biased region" description="Basic residues" evidence="1">
    <location>
        <begin position="351"/>
        <end position="365"/>
    </location>
</feature>
<comment type="caution">
    <text evidence="2">The sequence shown here is derived from an EMBL/GenBank/DDBJ whole genome shotgun (WGS) entry which is preliminary data.</text>
</comment>
<sequence length="365" mass="40429">MLRRTLRCLLEQEGPFTLGRAVMAKARPVHTGPSTRKGTPLLHHDGLAEPAHNSTAALDVSAAPAAASPSPPAAALQSSKEQQHGDVSEDAYRFLLHHIDSEIVALKRRITTVAKQREAVENNQARRIRELFECMERPWLMLESIPVPQLPNRALEVYAKELYIKQHGPDAGSFEQDAVFLDACRRNWRGLPLEQRKPYEVAARRNEHMRRELKKKLSNGCSYFEGFCEQLRECTREMACNEKMMRPLGAGQAAPPRGNASATRKKAPAPAKVAHTAASPAPAEVADSARRRGSRTAKKRSSRHAQRAPTRKKAAKGSAAAPTRAAAAQRAQTPRRQRPKLNRVPSAMAHVLKKSVAKRKRGHAR</sequence>
<dbReference type="AlphaFoldDB" id="A0A061J761"/>